<dbReference type="AlphaFoldDB" id="A0AAT9HC20"/>
<proteinExistence type="predicted"/>
<sequence length="164" mass="17789">MNRNGAQTAADAAALAAAQDTRDALADRWAQDLLDPEKWNAIFNGNVDGIGSTCGRAYELAARNDAAVRDCDPEGLLRYTVVVQANRPVGRSVVPGTETRKSHASATAVIEPRCTFQFPAEDAEEEDVLPLLTCDGERWELDPDGPVELLPEPEDLFEVHLATE</sequence>
<gene>
    <name evidence="1" type="ORF">SHKM778_13170</name>
</gene>
<evidence type="ECO:0000313" key="1">
    <source>
        <dbReference type="EMBL" id="BFO14929.1"/>
    </source>
</evidence>
<reference evidence="1" key="1">
    <citation type="submission" date="2024-06" db="EMBL/GenBank/DDBJ databases">
        <authorList>
            <consortium name="consrtm"/>
            <person name="Uemura M."/>
            <person name="Terahara T."/>
        </authorList>
    </citation>
    <scope>NUCLEOTIDE SEQUENCE</scope>
    <source>
        <strain evidence="1">KM77-8</strain>
    </source>
</reference>
<organism evidence="1">
    <name type="scientific">Streptomyces haneummycinicus</name>
    <dbReference type="NCBI Taxonomy" id="3074435"/>
    <lineage>
        <taxon>Bacteria</taxon>
        <taxon>Bacillati</taxon>
        <taxon>Actinomycetota</taxon>
        <taxon>Actinomycetes</taxon>
        <taxon>Kitasatosporales</taxon>
        <taxon>Streptomycetaceae</taxon>
        <taxon>Streptomyces</taxon>
    </lineage>
</organism>
<protein>
    <submittedName>
        <fullName evidence="1">Pilus assembly protein TadG-related protein</fullName>
    </submittedName>
</protein>
<reference evidence="1" key="2">
    <citation type="submission" date="2024-07" db="EMBL/GenBank/DDBJ databases">
        <title>Streptomyces haneummycinica sp. nov., a new antibiotic-producing actinobacterium isolated from marine sediment.</title>
        <authorList>
            <person name="Uemura M."/>
            <person name="Hamada M."/>
            <person name="Hirano S."/>
            <person name="Kobayashi K."/>
            <person name="Ohshiro T."/>
            <person name="Kobayashi T."/>
            <person name="Terahara T."/>
        </authorList>
    </citation>
    <scope>NUCLEOTIDE SEQUENCE</scope>
    <source>
        <strain evidence="1">KM77-8</strain>
    </source>
</reference>
<dbReference type="EMBL" id="AP035768">
    <property type="protein sequence ID" value="BFO14929.1"/>
    <property type="molecule type" value="Genomic_DNA"/>
</dbReference>
<accession>A0AAT9HC20</accession>
<name>A0AAT9HC20_9ACTN</name>